<evidence type="ECO:0000313" key="7">
    <source>
        <dbReference type="Proteomes" id="UP000663845"/>
    </source>
</evidence>
<dbReference type="EMBL" id="CAJNOG010007115">
    <property type="protein sequence ID" value="CAF1563840.1"/>
    <property type="molecule type" value="Genomic_DNA"/>
</dbReference>
<evidence type="ECO:0000256" key="3">
    <source>
        <dbReference type="ARBA" id="ARBA00023157"/>
    </source>
</evidence>
<evidence type="ECO:0000256" key="1">
    <source>
        <dbReference type="ARBA" id="ARBA00022659"/>
    </source>
</evidence>
<dbReference type="Proteomes" id="UP000663845">
    <property type="component" value="Unassembled WGS sequence"/>
</dbReference>
<proteinExistence type="predicted"/>
<protein>
    <recommendedName>
        <fullName evidence="5">Sushi domain-containing protein</fullName>
    </recommendedName>
</protein>
<accession>A0A815XXG8</accession>
<dbReference type="SMART" id="SM00032">
    <property type="entry name" value="CCP"/>
    <property type="match status" value="2"/>
</dbReference>
<dbReference type="Gene3D" id="2.10.70.10">
    <property type="entry name" value="Complement Module, domain 1"/>
    <property type="match status" value="2"/>
</dbReference>
<dbReference type="Pfam" id="PF00084">
    <property type="entry name" value="Sushi"/>
    <property type="match status" value="2"/>
</dbReference>
<dbReference type="AlphaFoldDB" id="A0A815XXG8"/>
<dbReference type="PANTHER" id="PTHR45785">
    <property type="entry name" value="COMPLEMENT FACTOR H-RELATED"/>
    <property type="match status" value="1"/>
</dbReference>
<comment type="caution">
    <text evidence="4">Lacks conserved residue(s) required for the propagation of feature annotation.</text>
</comment>
<gene>
    <name evidence="6" type="ORF">JYZ213_LOCUS47035</name>
</gene>
<evidence type="ECO:0000256" key="2">
    <source>
        <dbReference type="ARBA" id="ARBA00022729"/>
    </source>
</evidence>
<comment type="caution">
    <text evidence="6">The sequence shown here is derived from an EMBL/GenBank/DDBJ whole genome shotgun (WGS) entry which is preliminary data.</text>
</comment>
<feature type="non-terminal residue" evidence="6">
    <location>
        <position position="1"/>
    </location>
</feature>
<dbReference type="GO" id="GO:0006956">
    <property type="term" value="P:complement activation"/>
    <property type="evidence" value="ECO:0007669"/>
    <property type="project" value="TreeGrafter"/>
</dbReference>
<dbReference type="GO" id="GO:0005615">
    <property type="term" value="C:extracellular space"/>
    <property type="evidence" value="ECO:0007669"/>
    <property type="project" value="TreeGrafter"/>
</dbReference>
<reference evidence="6" key="1">
    <citation type="submission" date="2021-02" db="EMBL/GenBank/DDBJ databases">
        <authorList>
            <person name="Nowell W R."/>
        </authorList>
    </citation>
    <scope>NUCLEOTIDE SEQUENCE</scope>
</reference>
<feature type="disulfide bond" evidence="4">
    <location>
        <begin position="6"/>
        <end position="49"/>
    </location>
</feature>
<sequence>FLDEVCTINNPIMNGHYTPQQQVYYADQQIRVECNPGYELDRLSPVQTCQKNGTWSPLEIPRCLRSPCGEPPSIANAYLVNTTSSYAQYACIERYLLKDSISTIECKQGRWQNIRPQ</sequence>
<dbReference type="GO" id="GO:0001851">
    <property type="term" value="F:complement component C3b binding"/>
    <property type="evidence" value="ECO:0007669"/>
    <property type="project" value="TreeGrafter"/>
</dbReference>
<dbReference type="InterPro" id="IPR000436">
    <property type="entry name" value="Sushi_SCR_CCP_dom"/>
</dbReference>
<evidence type="ECO:0000313" key="6">
    <source>
        <dbReference type="EMBL" id="CAF1563840.1"/>
    </source>
</evidence>
<dbReference type="PANTHER" id="PTHR45785:SF12">
    <property type="entry name" value="COMPLEMENT FACTOR H-RELATED PROTEIN 1-RELATED"/>
    <property type="match status" value="1"/>
</dbReference>
<dbReference type="CDD" id="cd00033">
    <property type="entry name" value="CCP"/>
    <property type="match status" value="1"/>
</dbReference>
<name>A0A815XXG8_9BILA</name>
<dbReference type="InterPro" id="IPR035976">
    <property type="entry name" value="Sushi/SCR/CCP_sf"/>
</dbReference>
<organism evidence="6 7">
    <name type="scientific">Adineta steineri</name>
    <dbReference type="NCBI Taxonomy" id="433720"/>
    <lineage>
        <taxon>Eukaryota</taxon>
        <taxon>Metazoa</taxon>
        <taxon>Spiralia</taxon>
        <taxon>Gnathifera</taxon>
        <taxon>Rotifera</taxon>
        <taxon>Eurotatoria</taxon>
        <taxon>Bdelloidea</taxon>
        <taxon>Adinetida</taxon>
        <taxon>Adinetidae</taxon>
        <taxon>Adineta</taxon>
    </lineage>
</organism>
<feature type="non-terminal residue" evidence="6">
    <location>
        <position position="117"/>
    </location>
</feature>
<keyword evidence="3 4" id="KW-1015">Disulfide bond</keyword>
<feature type="domain" description="Sushi" evidence="5">
    <location>
        <begin position="66"/>
        <end position="117"/>
    </location>
</feature>
<keyword evidence="2" id="KW-0732">Signal</keyword>
<dbReference type="PROSITE" id="PS50923">
    <property type="entry name" value="SUSHI"/>
    <property type="match status" value="2"/>
</dbReference>
<evidence type="ECO:0000259" key="5">
    <source>
        <dbReference type="PROSITE" id="PS50923"/>
    </source>
</evidence>
<dbReference type="InterPro" id="IPR051503">
    <property type="entry name" value="ComplSys_Reg/VirEntry_Med"/>
</dbReference>
<keyword evidence="1 4" id="KW-0768">Sushi</keyword>
<feature type="domain" description="Sushi" evidence="5">
    <location>
        <begin position="4"/>
        <end position="65"/>
    </location>
</feature>
<dbReference type="SUPFAM" id="SSF57535">
    <property type="entry name" value="Complement control module/SCR domain"/>
    <property type="match status" value="2"/>
</dbReference>
<evidence type="ECO:0000256" key="4">
    <source>
        <dbReference type="PROSITE-ProRule" id="PRU00302"/>
    </source>
</evidence>